<proteinExistence type="predicted"/>
<evidence type="ECO:0000313" key="3">
    <source>
        <dbReference type="Proteomes" id="UP000001861"/>
    </source>
</evidence>
<feature type="compositionally biased region" description="Low complexity" evidence="1">
    <location>
        <begin position="68"/>
        <end position="80"/>
    </location>
</feature>
<dbReference type="VEuPathDB" id="FungiDB:CC1G_13136"/>
<comment type="caution">
    <text evidence="2">The sequence shown here is derived from an EMBL/GenBank/DDBJ whole genome shotgun (WGS) entry which is preliminary data.</text>
</comment>
<accession>A8P0Y5</accession>
<feature type="compositionally biased region" description="Basic and acidic residues" evidence="1">
    <location>
        <begin position="82"/>
        <end position="101"/>
    </location>
</feature>
<sequence>MAPRRRMISSPVTGQSSPNNSPSQLASTPICYARAKPPPAISLSSSNILPLSNFPNKMQAQERRFVEQPPSSKPKQPCQPEHACDDEPGPSRDFRRAKKPVYDEKAVPVDYPLKASAKALEDYSYAQNLHSLTTMFSRPKIGRVDHSAAADTLVEEPPRSAHPPSPISSKPLPRDTFNAPPPTRPQSSGSSSQSLRTIAERTRAFAQARGENIARTNDVAFQLGATILQSFELVQMLIDLQKKRKYIDEGMVELTATLEEEFRSHPKAEQLNSMLDAFLHHQTMGAIVNPQVPPLTEANHITTPQSTRLSVGQLRRLGFAYSTNPTSIAKHVQEMWSYA</sequence>
<evidence type="ECO:0000313" key="2">
    <source>
        <dbReference type="EMBL" id="EAU83819.2"/>
    </source>
</evidence>
<dbReference type="Proteomes" id="UP000001861">
    <property type="component" value="Unassembled WGS sequence"/>
</dbReference>
<dbReference type="EMBL" id="AACS02000006">
    <property type="protein sequence ID" value="EAU83819.2"/>
    <property type="molecule type" value="Genomic_DNA"/>
</dbReference>
<organism evidence="2 3">
    <name type="scientific">Coprinopsis cinerea (strain Okayama-7 / 130 / ATCC MYA-4618 / FGSC 9003)</name>
    <name type="common">Inky cap fungus</name>
    <name type="synonym">Hormographiella aspergillata</name>
    <dbReference type="NCBI Taxonomy" id="240176"/>
    <lineage>
        <taxon>Eukaryota</taxon>
        <taxon>Fungi</taxon>
        <taxon>Dikarya</taxon>
        <taxon>Basidiomycota</taxon>
        <taxon>Agaricomycotina</taxon>
        <taxon>Agaricomycetes</taxon>
        <taxon>Agaricomycetidae</taxon>
        <taxon>Agaricales</taxon>
        <taxon>Agaricineae</taxon>
        <taxon>Psathyrellaceae</taxon>
        <taxon>Coprinopsis</taxon>
    </lineage>
</organism>
<dbReference type="HOGENOM" id="CLU_818942_0_0_1"/>
<dbReference type="AlphaFoldDB" id="A8P0Y5"/>
<reference evidence="2 3" key="1">
    <citation type="journal article" date="2010" name="Proc. Natl. Acad. Sci. U.S.A.">
        <title>Insights into evolution of multicellular fungi from the assembled chromosomes of the mushroom Coprinopsis cinerea (Coprinus cinereus).</title>
        <authorList>
            <person name="Stajich J.E."/>
            <person name="Wilke S.K."/>
            <person name="Ahren D."/>
            <person name="Au C.H."/>
            <person name="Birren B.W."/>
            <person name="Borodovsky M."/>
            <person name="Burns C."/>
            <person name="Canback B."/>
            <person name="Casselton L.A."/>
            <person name="Cheng C.K."/>
            <person name="Deng J."/>
            <person name="Dietrich F.S."/>
            <person name="Fargo D.C."/>
            <person name="Farman M.L."/>
            <person name="Gathman A.C."/>
            <person name="Goldberg J."/>
            <person name="Guigo R."/>
            <person name="Hoegger P.J."/>
            <person name="Hooker J.B."/>
            <person name="Huggins A."/>
            <person name="James T.Y."/>
            <person name="Kamada T."/>
            <person name="Kilaru S."/>
            <person name="Kodira C."/>
            <person name="Kues U."/>
            <person name="Kupfer D."/>
            <person name="Kwan H.S."/>
            <person name="Lomsadze A."/>
            <person name="Li W."/>
            <person name="Lilly W.W."/>
            <person name="Ma L.J."/>
            <person name="Mackey A.J."/>
            <person name="Manning G."/>
            <person name="Martin F."/>
            <person name="Muraguchi H."/>
            <person name="Natvig D.O."/>
            <person name="Palmerini H."/>
            <person name="Ramesh M.A."/>
            <person name="Rehmeyer C.J."/>
            <person name="Roe B.A."/>
            <person name="Shenoy N."/>
            <person name="Stanke M."/>
            <person name="Ter-Hovhannisyan V."/>
            <person name="Tunlid A."/>
            <person name="Velagapudi R."/>
            <person name="Vision T.J."/>
            <person name="Zeng Q."/>
            <person name="Zolan M.E."/>
            <person name="Pukkila P.J."/>
        </authorList>
    </citation>
    <scope>NUCLEOTIDE SEQUENCE [LARGE SCALE GENOMIC DNA]</scope>
    <source>
        <strain evidence="3">Okayama-7 / 130 / ATCC MYA-4618 / FGSC 9003</strain>
    </source>
</reference>
<evidence type="ECO:0000256" key="1">
    <source>
        <dbReference type="SAM" id="MobiDB-lite"/>
    </source>
</evidence>
<feature type="compositionally biased region" description="Polar residues" evidence="1">
    <location>
        <begin position="10"/>
        <end position="27"/>
    </location>
</feature>
<feature type="compositionally biased region" description="Low complexity" evidence="1">
    <location>
        <begin position="41"/>
        <end position="56"/>
    </location>
</feature>
<dbReference type="KEGG" id="cci:CC1G_13136"/>
<keyword evidence="3" id="KW-1185">Reference proteome</keyword>
<dbReference type="InParanoid" id="A8P0Y5"/>
<feature type="region of interest" description="Disordered" evidence="1">
    <location>
        <begin position="1"/>
        <end position="101"/>
    </location>
</feature>
<dbReference type="GeneID" id="6014564"/>
<protein>
    <submittedName>
        <fullName evidence="2">Uncharacterized protein</fullName>
    </submittedName>
</protein>
<dbReference type="RefSeq" id="XP_001837993.2">
    <property type="nucleotide sequence ID" value="XM_001837941.2"/>
</dbReference>
<gene>
    <name evidence="2" type="ORF">CC1G_13136</name>
</gene>
<feature type="region of interest" description="Disordered" evidence="1">
    <location>
        <begin position="153"/>
        <end position="197"/>
    </location>
</feature>
<name>A8P0Y5_COPC7</name>